<dbReference type="InterPro" id="IPR036691">
    <property type="entry name" value="Endo/exonu/phosph_ase_sf"/>
</dbReference>
<dbReference type="PANTHER" id="PTHR23227:SF84">
    <property type="entry name" value="ENDONUCLEASE_EXONUCLEASE_PHOSPHATASE DOMAIN-CONTAINING PROTEIN"/>
    <property type="match status" value="1"/>
</dbReference>
<comment type="caution">
    <text evidence="1">The sequence shown here is derived from an EMBL/GenBank/DDBJ whole genome shotgun (WGS) entry which is preliminary data.</text>
</comment>
<gene>
    <name evidence="1" type="ORF">RRG08_037981</name>
</gene>
<dbReference type="AlphaFoldDB" id="A0AAE1ABT1"/>
<evidence type="ECO:0008006" key="3">
    <source>
        <dbReference type="Google" id="ProtNLM"/>
    </source>
</evidence>
<keyword evidence="2" id="KW-1185">Reference proteome</keyword>
<reference evidence="1" key="1">
    <citation type="journal article" date="2023" name="G3 (Bethesda)">
        <title>A reference genome for the long-term kleptoplast-retaining sea slug Elysia crispata morphotype clarki.</title>
        <authorList>
            <person name="Eastman K.E."/>
            <person name="Pendleton A.L."/>
            <person name="Shaikh M.A."/>
            <person name="Suttiyut T."/>
            <person name="Ogas R."/>
            <person name="Tomko P."/>
            <person name="Gavelis G."/>
            <person name="Widhalm J.R."/>
            <person name="Wisecaver J.H."/>
        </authorList>
    </citation>
    <scope>NUCLEOTIDE SEQUENCE</scope>
    <source>
        <strain evidence="1">ECLA1</strain>
    </source>
</reference>
<dbReference type="PANTHER" id="PTHR23227">
    <property type="entry name" value="BUCENTAUR RELATED"/>
    <property type="match status" value="1"/>
</dbReference>
<dbReference type="Proteomes" id="UP001283361">
    <property type="component" value="Unassembled WGS sequence"/>
</dbReference>
<dbReference type="SUPFAM" id="SSF56219">
    <property type="entry name" value="DNase I-like"/>
    <property type="match status" value="1"/>
</dbReference>
<sequence length="217" mass="23984">MTSPFCATLKPCGDGRVANQQVRIHWELKVIYLRAGISGHVIALYWTEAAVEFGSLHGSKRRQEAVRFANKSHLVRELAKLPEDINDRLMILQLSIENKKYTTLISAYVPTIKNLHAIKDKFCEELDPLIAAVPQSEKLLVLGDFNATVGTSQQTWDGIFGKHDIGNCNSNCLLLLKTCAAPDLVINNTIFRLPPAPSIGISMTTSSPRGVIDRTSE</sequence>
<dbReference type="Gene3D" id="3.60.10.10">
    <property type="entry name" value="Endonuclease/exonuclease/phosphatase"/>
    <property type="match status" value="1"/>
</dbReference>
<organism evidence="1 2">
    <name type="scientific">Elysia crispata</name>
    <name type="common">lettuce slug</name>
    <dbReference type="NCBI Taxonomy" id="231223"/>
    <lineage>
        <taxon>Eukaryota</taxon>
        <taxon>Metazoa</taxon>
        <taxon>Spiralia</taxon>
        <taxon>Lophotrochozoa</taxon>
        <taxon>Mollusca</taxon>
        <taxon>Gastropoda</taxon>
        <taxon>Heterobranchia</taxon>
        <taxon>Euthyneura</taxon>
        <taxon>Panpulmonata</taxon>
        <taxon>Sacoglossa</taxon>
        <taxon>Placobranchoidea</taxon>
        <taxon>Plakobranchidae</taxon>
        <taxon>Elysia</taxon>
    </lineage>
</organism>
<dbReference type="InterPro" id="IPR027124">
    <property type="entry name" value="Swc5/CFDP1/2"/>
</dbReference>
<proteinExistence type="predicted"/>
<name>A0AAE1ABT1_9GAST</name>
<dbReference type="EMBL" id="JAWDGP010002177">
    <property type="protein sequence ID" value="KAK3785029.1"/>
    <property type="molecule type" value="Genomic_DNA"/>
</dbReference>
<protein>
    <recommendedName>
        <fullName evidence="3">Endonuclease/exonuclease/phosphatase domain-containing protein</fullName>
    </recommendedName>
</protein>
<accession>A0AAE1ABT1</accession>
<evidence type="ECO:0000313" key="1">
    <source>
        <dbReference type="EMBL" id="KAK3785029.1"/>
    </source>
</evidence>
<evidence type="ECO:0000313" key="2">
    <source>
        <dbReference type="Proteomes" id="UP001283361"/>
    </source>
</evidence>